<keyword evidence="6 10" id="KW-0210">Decarboxylase</keyword>
<dbReference type="GO" id="GO:0016301">
    <property type="term" value="F:kinase activity"/>
    <property type="evidence" value="ECO:0007669"/>
    <property type="project" value="UniProtKB-KW"/>
</dbReference>
<evidence type="ECO:0000256" key="5">
    <source>
        <dbReference type="ARBA" id="ARBA00022741"/>
    </source>
</evidence>
<dbReference type="Gene3D" id="3.40.449.10">
    <property type="entry name" value="Phosphoenolpyruvate Carboxykinase, domain 1"/>
    <property type="match status" value="1"/>
</dbReference>
<feature type="binding site" evidence="10">
    <location>
        <position position="363"/>
    </location>
    <ligand>
        <name>ATP</name>
        <dbReference type="ChEBI" id="CHEBI:30616"/>
    </ligand>
</feature>
<dbReference type="PANTHER" id="PTHR30031:SF0">
    <property type="entry name" value="PHOSPHOENOLPYRUVATE CARBOXYKINASE (ATP)"/>
    <property type="match status" value="1"/>
</dbReference>
<keyword evidence="4 10" id="KW-0312">Gluconeogenesis</keyword>
<dbReference type="Gene3D" id="2.170.8.10">
    <property type="entry name" value="Phosphoenolpyruvate Carboxykinase, domain 2"/>
    <property type="match status" value="1"/>
</dbReference>
<dbReference type="Proteomes" id="UP000199555">
    <property type="component" value="Unassembled WGS sequence"/>
</dbReference>
<feature type="binding site" evidence="10">
    <location>
        <position position="239"/>
    </location>
    <ligand>
        <name>ATP</name>
        <dbReference type="ChEBI" id="CHEBI:30616"/>
    </ligand>
</feature>
<keyword evidence="7 10" id="KW-0067">ATP-binding</keyword>
<feature type="binding site" evidence="10">
    <location>
        <position position="239"/>
    </location>
    <ligand>
        <name>substrate</name>
    </ligand>
</feature>
<comment type="catalytic activity">
    <reaction evidence="9 10">
        <text>oxaloacetate + ATP = phosphoenolpyruvate + ADP + CO2</text>
        <dbReference type="Rhea" id="RHEA:18617"/>
        <dbReference type="ChEBI" id="CHEBI:16452"/>
        <dbReference type="ChEBI" id="CHEBI:16526"/>
        <dbReference type="ChEBI" id="CHEBI:30616"/>
        <dbReference type="ChEBI" id="CHEBI:58702"/>
        <dbReference type="ChEBI" id="CHEBI:456216"/>
        <dbReference type="EC" id="4.1.1.49"/>
    </reaction>
</comment>
<comment type="function">
    <text evidence="10">Involved in the gluconeogenesis. Catalyzes the conversion of oxaloacetate (OAA) to phosphoenolpyruvate (PEP) through direct phosphoryl transfer between the nucleoside triphosphate and OAA.</text>
</comment>
<protein>
    <recommendedName>
        <fullName evidence="3 10">Phosphoenolpyruvate carboxykinase (ATP)</fullName>
        <shortName evidence="10">PCK</shortName>
        <shortName evidence="10">PEP carboxykinase</shortName>
        <shortName evidence="10">PEPCK</shortName>
        <ecNumber evidence="3 10">4.1.1.49</ecNumber>
    </recommendedName>
</protein>
<dbReference type="InterPro" id="IPR015994">
    <property type="entry name" value="PEPCK_ATP_CS"/>
</dbReference>
<dbReference type="HAMAP" id="MF_00453">
    <property type="entry name" value="PEPCK_ATP"/>
    <property type="match status" value="1"/>
</dbReference>
<feature type="binding site" evidence="10">
    <location>
        <position position="363"/>
    </location>
    <ligand>
        <name>substrate</name>
    </ligand>
</feature>
<feature type="binding site" evidence="10">
    <location>
        <position position="297"/>
    </location>
    <ligand>
        <name>Mn(2+)</name>
        <dbReference type="ChEBI" id="CHEBI:29035"/>
    </ligand>
</feature>
<keyword evidence="10" id="KW-0479">Metal-binding</keyword>
<feature type="compositionally biased region" description="Polar residues" evidence="11">
    <location>
        <begin position="30"/>
        <end position="46"/>
    </location>
</feature>
<dbReference type="InterPro" id="IPR013035">
    <property type="entry name" value="PEP_carboxykinase_C"/>
</dbReference>
<dbReference type="InterPro" id="IPR001272">
    <property type="entry name" value="PEP_carboxykinase_ATP"/>
</dbReference>
<accession>A0A1G9E3W6</accession>
<comment type="subcellular location">
    <subcellularLocation>
        <location evidence="10">Cytoplasm</location>
    </subcellularLocation>
</comment>
<dbReference type="AlphaFoldDB" id="A0A1G9E3W6"/>
<dbReference type="GO" id="GO:0005829">
    <property type="term" value="C:cytosol"/>
    <property type="evidence" value="ECO:0007669"/>
    <property type="project" value="TreeGrafter"/>
</dbReference>
<keyword evidence="12" id="KW-0808">Transferase</keyword>
<evidence type="ECO:0000256" key="3">
    <source>
        <dbReference type="ARBA" id="ARBA00012363"/>
    </source>
</evidence>
<evidence type="ECO:0000256" key="4">
    <source>
        <dbReference type="ARBA" id="ARBA00022432"/>
    </source>
</evidence>
<dbReference type="EC" id="4.1.1.49" evidence="3 10"/>
<evidence type="ECO:0000256" key="9">
    <source>
        <dbReference type="ARBA" id="ARBA00047371"/>
    </source>
</evidence>
<feature type="binding site" evidence="10">
    <location>
        <position position="239"/>
    </location>
    <ligand>
        <name>Mn(2+)</name>
        <dbReference type="ChEBI" id="CHEBI:29035"/>
    </ligand>
</feature>
<dbReference type="InterPro" id="IPR008210">
    <property type="entry name" value="PEP_carboxykinase_N"/>
</dbReference>
<feature type="binding site" evidence="10">
    <location>
        <begin position="276"/>
        <end position="284"/>
    </location>
    <ligand>
        <name>ATP</name>
        <dbReference type="ChEBI" id="CHEBI:30616"/>
    </ligand>
</feature>
<dbReference type="PIRSF" id="PIRSF006294">
    <property type="entry name" value="PEP_crbxkin"/>
    <property type="match status" value="1"/>
</dbReference>
<dbReference type="EMBL" id="FNGE01000002">
    <property type="protein sequence ID" value="SDK70800.1"/>
    <property type="molecule type" value="Genomic_DNA"/>
</dbReference>
<evidence type="ECO:0000256" key="2">
    <source>
        <dbReference type="ARBA" id="ARBA00006052"/>
    </source>
</evidence>
<dbReference type="Pfam" id="PF01293">
    <property type="entry name" value="PEPCK_ATP"/>
    <property type="match status" value="1"/>
</dbReference>
<feature type="binding site" evidence="10">
    <location>
        <position position="325"/>
    </location>
    <ligand>
        <name>ATP</name>
        <dbReference type="ChEBI" id="CHEBI:30616"/>
    </ligand>
</feature>
<keyword evidence="8 10" id="KW-0456">Lyase</keyword>
<gene>
    <name evidence="10" type="primary">pckA</name>
    <name evidence="12" type="ORF">SAMN04487971_102335</name>
</gene>
<feature type="binding site" evidence="10">
    <location>
        <position position="258"/>
    </location>
    <ligand>
        <name>Mn(2+)</name>
        <dbReference type="ChEBI" id="CHEBI:29035"/>
    </ligand>
</feature>
<dbReference type="Gene3D" id="3.90.228.20">
    <property type="match status" value="1"/>
</dbReference>
<evidence type="ECO:0000256" key="11">
    <source>
        <dbReference type="SAM" id="MobiDB-lite"/>
    </source>
</evidence>
<evidence type="ECO:0000256" key="10">
    <source>
        <dbReference type="HAMAP-Rule" id="MF_00453"/>
    </source>
</evidence>
<dbReference type="NCBIfam" id="NF006821">
    <property type="entry name" value="PRK09344.1-3"/>
    <property type="match status" value="1"/>
</dbReference>
<comment type="pathway">
    <text evidence="1 10">Carbohydrate biosynthesis; gluconeogenesis.</text>
</comment>
<name>A0A1G9E3W6_9RHOB</name>
<dbReference type="PANTHER" id="PTHR30031">
    <property type="entry name" value="PHOSPHOENOLPYRUVATE CARBOXYKINASE ATP"/>
    <property type="match status" value="1"/>
</dbReference>
<comment type="caution">
    <text evidence="10">Lacks conserved residue(s) required for the propagation of feature annotation.</text>
</comment>
<evidence type="ECO:0000256" key="6">
    <source>
        <dbReference type="ARBA" id="ARBA00022793"/>
    </source>
</evidence>
<feature type="binding site" evidence="10">
    <location>
        <position position="258"/>
    </location>
    <ligand>
        <name>ATP</name>
        <dbReference type="ChEBI" id="CHEBI:30616"/>
    </ligand>
</feature>
<keyword evidence="10" id="KW-0464">Manganese</keyword>
<keyword evidence="5 10" id="KW-0547">Nucleotide-binding</keyword>
<dbReference type="PROSITE" id="PS00532">
    <property type="entry name" value="PEPCK_ATP"/>
    <property type="match status" value="1"/>
</dbReference>
<dbReference type="GO" id="GO:0005524">
    <property type="term" value="F:ATP binding"/>
    <property type="evidence" value="ECO:0007669"/>
    <property type="project" value="UniProtKB-UniRule"/>
</dbReference>
<feature type="binding site" evidence="10">
    <location>
        <position position="488"/>
    </location>
    <ligand>
        <name>ATP</name>
        <dbReference type="ChEBI" id="CHEBI:30616"/>
    </ligand>
</feature>
<keyword evidence="12" id="KW-0670">Pyruvate</keyword>
<keyword evidence="10" id="KW-0963">Cytoplasm</keyword>
<feature type="binding site" evidence="10">
    <location>
        <position position="233"/>
    </location>
    <ligand>
        <name>substrate</name>
    </ligand>
</feature>
<proteinExistence type="inferred from homology"/>
<dbReference type="GO" id="GO:0006094">
    <property type="term" value="P:gluconeogenesis"/>
    <property type="evidence" value="ECO:0007669"/>
    <property type="project" value="UniProtKB-UniRule"/>
</dbReference>
<dbReference type="STRING" id="525640.SAMN04487971_102335"/>
<evidence type="ECO:0000256" key="1">
    <source>
        <dbReference type="ARBA" id="ARBA00004742"/>
    </source>
</evidence>
<dbReference type="NCBIfam" id="TIGR00224">
    <property type="entry name" value="pckA"/>
    <property type="match status" value="1"/>
</dbReference>
<evidence type="ECO:0000256" key="8">
    <source>
        <dbReference type="ARBA" id="ARBA00023239"/>
    </source>
</evidence>
<evidence type="ECO:0000256" key="7">
    <source>
        <dbReference type="ARBA" id="ARBA00022840"/>
    </source>
</evidence>
<dbReference type="NCBIfam" id="NF006822">
    <property type="entry name" value="PRK09344.1-4"/>
    <property type="match status" value="1"/>
</dbReference>
<feature type="binding site" evidence="10">
    <location>
        <position position="99"/>
    </location>
    <ligand>
        <name>substrate</name>
    </ligand>
</feature>
<dbReference type="CDD" id="cd00484">
    <property type="entry name" value="PEPCK_ATP"/>
    <property type="match status" value="1"/>
</dbReference>
<evidence type="ECO:0000313" key="13">
    <source>
        <dbReference type="Proteomes" id="UP000199555"/>
    </source>
</evidence>
<dbReference type="GO" id="GO:0004612">
    <property type="term" value="F:phosphoenolpyruvate carboxykinase (ATP) activity"/>
    <property type="evidence" value="ECO:0007669"/>
    <property type="project" value="UniProtKB-UniRule"/>
</dbReference>
<comment type="cofactor">
    <cofactor evidence="10">
        <name>Mn(2+)</name>
        <dbReference type="ChEBI" id="CHEBI:29035"/>
    </cofactor>
    <text evidence="10">Binds 1 Mn(2+) ion per subunit.</text>
</comment>
<feature type="region of interest" description="Disordered" evidence="11">
    <location>
        <begin position="1"/>
        <end position="46"/>
    </location>
</feature>
<organism evidence="12 13">
    <name type="scientific">Paracoccus chinensis</name>
    <dbReference type="NCBI Taxonomy" id="525640"/>
    <lineage>
        <taxon>Bacteria</taxon>
        <taxon>Pseudomonadati</taxon>
        <taxon>Pseudomonadota</taxon>
        <taxon>Alphaproteobacteria</taxon>
        <taxon>Rhodobacterales</taxon>
        <taxon>Paracoccaceae</taxon>
        <taxon>Paracoccus</taxon>
    </lineage>
</organism>
<keyword evidence="12" id="KW-0418">Kinase</keyword>
<comment type="similarity">
    <text evidence="2 10">Belongs to the phosphoenolpyruvate carboxykinase (ATP) family.</text>
</comment>
<evidence type="ECO:0000313" key="12">
    <source>
        <dbReference type="EMBL" id="SDK70800.1"/>
    </source>
</evidence>
<reference evidence="13" key="1">
    <citation type="submission" date="2016-10" db="EMBL/GenBank/DDBJ databases">
        <authorList>
            <person name="Varghese N."/>
            <person name="Submissions S."/>
        </authorList>
    </citation>
    <scope>NUCLEOTIDE SEQUENCE [LARGE SCALE GENOMIC DNA]</scope>
    <source>
        <strain evidence="13">CGMCC 1.7655</strain>
    </source>
</reference>
<dbReference type="NCBIfam" id="NF006820">
    <property type="entry name" value="PRK09344.1-2"/>
    <property type="match status" value="1"/>
</dbReference>
<dbReference type="SUPFAM" id="SSF53795">
    <property type="entry name" value="PEP carboxykinase-like"/>
    <property type="match status" value="1"/>
</dbReference>
<dbReference type="SUPFAM" id="SSF68923">
    <property type="entry name" value="PEP carboxykinase N-terminal domain"/>
    <property type="match status" value="1"/>
</dbReference>
<dbReference type="GO" id="GO:0046872">
    <property type="term" value="F:metal ion binding"/>
    <property type="evidence" value="ECO:0007669"/>
    <property type="project" value="UniProtKB-KW"/>
</dbReference>
<dbReference type="UniPathway" id="UPA00138"/>
<keyword evidence="13" id="KW-1185">Reference proteome</keyword>
<sequence>MAQTVVNLNRKLEDQGRQGLGDHAAGAQVAANSTQGTTGMAQSRVNPNCKLEDQGIEGLGRVHYNLLEPALIEAAIRRDEGKLGLGGAFLVSTGAKTGRSPKDKFVVRTAGVEASIWWDNNAPMEPEAFDRLHADMLAHMKGKEYFVQDLFGGADPEQRLDVRVVSELAWHNLFIRHLLRRPEASELASFTPDWTIINCPSFKADPARHGCRSETVIALNFERKMILIGNTGYAGENKKGVFTLLNYILPERGVMPMHCSANHAPGDESDVAVFFGLSGTGKTTLSADPSRVLIGDDEHGWSDKGVFNFEGGCYAKTINLSPEAEPEIYATTHRFGTVVENMVYDPDTLELDFADGSITENTRCAYPLVAISNASETGMAGAPKNVIMLTSDAYGVMPPIARLTPQQAMYHFLSGFTSKTPGTEDGVVEPQPTFSTCFGAPFMPRRPEEYGKLLEERIQKSGATCWLVNTGWTGGPFGTGKRMPIKATRALLSAALDGSLNNVEFRKDPNFGFEVPVSVPGVEDKLLDPRQTWADGAAYDAQAEKLKGMFRENFKKYADKVDQDVRDAAI</sequence>